<dbReference type="RefSeq" id="WP_311700332.1">
    <property type="nucleotide sequence ID" value="NZ_JAVREY010000087.1"/>
</dbReference>
<dbReference type="InterPro" id="IPR000835">
    <property type="entry name" value="HTH_MarR-typ"/>
</dbReference>
<evidence type="ECO:0000256" key="1">
    <source>
        <dbReference type="ARBA" id="ARBA00006479"/>
    </source>
</evidence>
<dbReference type="InterPro" id="IPR000600">
    <property type="entry name" value="ROK"/>
</dbReference>
<dbReference type="PANTHER" id="PTHR18964">
    <property type="entry name" value="ROK (REPRESSOR, ORF, KINASE) FAMILY"/>
    <property type="match status" value="1"/>
</dbReference>
<dbReference type="Proteomes" id="UP001183809">
    <property type="component" value="Unassembled WGS sequence"/>
</dbReference>
<organism evidence="3 4">
    <name type="scientific">Streptomyces gibsoniae</name>
    <dbReference type="NCBI Taxonomy" id="3075529"/>
    <lineage>
        <taxon>Bacteria</taxon>
        <taxon>Bacillati</taxon>
        <taxon>Actinomycetota</taxon>
        <taxon>Actinomycetes</taxon>
        <taxon>Kitasatosporales</taxon>
        <taxon>Streptomycetaceae</taxon>
        <taxon>Streptomyces</taxon>
    </lineage>
</organism>
<dbReference type="Gene3D" id="3.30.420.40">
    <property type="match status" value="2"/>
</dbReference>
<dbReference type="InterPro" id="IPR043129">
    <property type="entry name" value="ATPase_NBD"/>
</dbReference>
<dbReference type="Pfam" id="PF01047">
    <property type="entry name" value="MarR"/>
    <property type="match status" value="1"/>
</dbReference>
<name>A0ABU2U6N5_9ACTN</name>
<keyword evidence="4" id="KW-1185">Reference proteome</keyword>
<protein>
    <submittedName>
        <fullName evidence="3">ROK family transcriptional regulator</fullName>
    </submittedName>
</protein>
<dbReference type="PROSITE" id="PS01125">
    <property type="entry name" value="ROK"/>
    <property type="match status" value="1"/>
</dbReference>
<dbReference type="PANTHER" id="PTHR18964:SF149">
    <property type="entry name" value="BIFUNCTIONAL UDP-N-ACETYLGLUCOSAMINE 2-EPIMERASE_N-ACETYLMANNOSAMINE KINASE"/>
    <property type="match status" value="1"/>
</dbReference>
<sequence length="407" mass="42230">MNRLAGDDLSSTAVLALLGRAGPMSRAALARELGMSPATLTQVTRRLLAQGVIEELDRQEPSRGGRRARLVGLVGDAGRALGVKVAADHVALVDMRLDGQVTDTVTIPFDATALEAVPAIVELLRPFTNPREDLPALLGIGVGVPGSVDRPDSGVVDAAMLNWRHVPLGTMLGAALGLAVLVENDVNALGSGERLYGRGRTLNDFLVVTIGRGVGLAIVAGGHVYRGAHGGAGEFGHVPVALDGPLCTCGKHGCLEALIGDDALVRTARTAGLVGEDATPDDLAGLADGAGDRAERARAVLREAGEILGRQLAGLTTVLDPEEIVVMGEGTRSWRWWEPGVRAALQRHGRRRDQEPAITVEPYTDTIWAQGAAALVLAASLDGGVGSVDPRRRIHGLGDGAGSRSAT</sequence>
<dbReference type="InterPro" id="IPR036388">
    <property type="entry name" value="WH-like_DNA-bd_sf"/>
</dbReference>
<dbReference type="InterPro" id="IPR036390">
    <property type="entry name" value="WH_DNA-bd_sf"/>
</dbReference>
<dbReference type="InterPro" id="IPR049874">
    <property type="entry name" value="ROK_cs"/>
</dbReference>
<evidence type="ECO:0000313" key="4">
    <source>
        <dbReference type="Proteomes" id="UP001183809"/>
    </source>
</evidence>
<evidence type="ECO:0000313" key="3">
    <source>
        <dbReference type="EMBL" id="MDT0468889.1"/>
    </source>
</evidence>
<comment type="caution">
    <text evidence="3">The sequence shown here is derived from an EMBL/GenBank/DDBJ whole genome shotgun (WGS) entry which is preliminary data.</text>
</comment>
<accession>A0ABU2U6N5</accession>
<proteinExistence type="inferred from homology"/>
<reference evidence="4" key="1">
    <citation type="submission" date="2023-07" db="EMBL/GenBank/DDBJ databases">
        <title>30 novel species of actinomycetes from the DSMZ collection.</title>
        <authorList>
            <person name="Nouioui I."/>
        </authorList>
    </citation>
    <scope>NUCLEOTIDE SEQUENCE [LARGE SCALE GENOMIC DNA]</scope>
    <source>
        <strain evidence="4">DSM 41699</strain>
    </source>
</reference>
<feature type="domain" description="HTH marR-type" evidence="2">
    <location>
        <begin position="11"/>
        <end position="54"/>
    </location>
</feature>
<dbReference type="Gene3D" id="1.10.10.10">
    <property type="entry name" value="Winged helix-like DNA-binding domain superfamily/Winged helix DNA-binding domain"/>
    <property type="match status" value="1"/>
</dbReference>
<dbReference type="Pfam" id="PF00480">
    <property type="entry name" value="ROK"/>
    <property type="match status" value="1"/>
</dbReference>
<dbReference type="EMBL" id="JAVREY010000087">
    <property type="protein sequence ID" value="MDT0468889.1"/>
    <property type="molecule type" value="Genomic_DNA"/>
</dbReference>
<dbReference type="SUPFAM" id="SSF46785">
    <property type="entry name" value="Winged helix' DNA-binding domain"/>
    <property type="match status" value="1"/>
</dbReference>
<dbReference type="SUPFAM" id="SSF53067">
    <property type="entry name" value="Actin-like ATPase domain"/>
    <property type="match status" value="1"/>
</dbReference>
<comment type="similarity">
    <text evidence="1">Belongs to the ROK (NagC/XylR) family.</text>
</comment>
<gene>
    <name evidence="3" type="ORF">RM764_38960</name>
</gene>
<evidence type="ECO:0000259" key="2">
    <source>
        <dbReference type="Pfam" id="PF01047"/>
    </source>
</evidence>